<evidence type="ECO:0000313" key="4">
    <source>
        <dbReference type="Proteomes" id="UP000273001"/>
    </source>
</evidence>
<evidence type="ECO:0000259" key="2">
    <source>
        <dbReference type="Pfam" id="PF01494"/>
    </source>
</evidence>
<organism evidence="3 4">
    <name type="scientific">Actinomyces lilanjuaniae</name>
    <dbReference type="NCBI Taxonomy" id="2321394"/>
    <lineage>
        <taxon>Bacteria</taxon>
        <taxon>Bacillati</taxon>
        <taxon>Actinomycetota</taxon>
        <taxon>Actinomycetes</taxon>
        <taxon>Actinomycetales</taxon>
        <taxon>Actinomycetaceae</taxon>
        <taxon>Actinomyces</taxon>
    </lineage>
</organism>
<dbReference type="PANTHER" id="PTHR43476">
    <property type="entry name" value="3-(3-HYDROXY-PHENYL)PROPIONATE/3-HYDROXYCINNAMIC ACID HYDROXYLASE"/>
    <property type="match status" value="1"/>
</dbReference>
<dbReference type="Pfam" id="PF01494">
    <property type="entry name" value="FAD_binding_3"/>
    <property type="match status" value="1"/>
</dbReference>
<feature type="domain" description="FAD-binding" evidence="2">
    <location>
        <begin position="22"/>
        <end position="325"/>
    </location>
</feature>
<reference evidence="3 4" key="1">
    <citation type="submission" date="2018-09" db="EMBL/GenBank/DDBJ databases">
        <authorList>
            <person name="Li J."/>
        </authorList>
    </citation>
    <scope>NUCLEOTIDE SEQUENCE [LARGE SCALE GENOMIC DNA]</scope>
    <source>
        <strain evidence="3 4">2129</strain>
    </source>
</reference>
<dbReference type="InterPro" id="IPR036188">
    <property type="entry name" value="FAD/NAD-bd_sf"/>
</dbReference>
<protein>
    <submittedName>
        <fullName evidence="3">FAD-dependent monooxygenase</fullName>
    </submittedName>
</protein>
<dbReference type="EMBL" id="CP032514">
    <property type="protein sequence ID" value="AYD88888.1"/>
    <property type="molecule type" value="Genomic_DNA"/>
</dbReference>
<evidence type="ECO:0000256" key="1">
    <source>
        <dbReference type="ARBA" id="ARBA00023002"/>
    </source>
</evidence>
<dbReference type="InterPro" id="IPR050631">
    <property type="entry name" value="PheA/TfdB_FAD_monoxygenase"/>
</dbReference>
<dbReference type="PANTHER" id="PTHR43476:SF5">
    <property type="entry name" value="FAD-DEPENDENT MONOOXYGENASE"/>
    <property type="match status" value="1"/>
</dbReference>
<sequence length="405" mass="44268">MCRIYAINPQIHYKGERKLSSDTLIIGGGPSGLTAGCCLAERGQSVRIIRKHPLLTSQSRATVLWPKALEVLDPFGIVDKLRPLGDVINSLSYYSDGRQIGTLSTRLLEGTRFNYALGISQHNVETALTEVFTARGGVIEDAEVTDLTQDEGSVLLTIRSFDGTVRQERAEHCVVADGARSLGREKLGLRMEDLRDTVEFQIADVRAEGLPRDEAFYWWSRHGAMAVAPHDKTTFRLAYPAVKGTPAPDTVSTQYLESLLDQRGPSNPGRHVTQLITAANFVARFAVVDQFAKGRCYLAGDAAHVMAPTGAQNMNAGMLDAVCASRFIMGDIEPVDSGTPLAQLYDKMRRASIDKVFDTALGHARDGAAMTPESIAERDARYALLENTDAARARLTRMSQLDIEA</sequence>
<dbReference type="PRINTS" id="PR00420">
    <property type="entry name" value="RNGMNOXGNASE"/>
</dbReference>
<name>A0ABM6Z0X5_9ACTO</name>
<dbReference type="Gene3D" id="3.30.70.2450">
    <property type="match status" value="1"/>
</dbReference>
<dbReference type="Gene3D" id="3.50.50.60">
    <property type="entry name" value="FAD/NAD(P)-binding domain"/>
    <property type="match status" value="1"/>
</dbReference>
<keyword evidence="1" id="KW-0560">Oxidoreductase</keyword>
<keyword evidence="4" id="KW-1185">Reference proteome</keyword>
<dbReference type="InterPro" id="IPR002938">
    <property type="entry name" value="FAD-bd"/>
</dbReference>
<dbReference type="SUPFAM" id="SSF51905">
    <property type="entry name" value="FAD/NAD(P)-binding domain"/>
    <property type="match status" value="1"/>
</dbReference>
<evidence type="ECO:0000313" key="3">
    <source>
        <dbReference type="EMBL" id="AYD88888.1"/>
    </source>
</evidence>
<keyword evidence="3" id="KW-0503">Monooxygenase</keyword>
<dbReference type="GO" id="GO:0004497">
    <property type="term" value="F:monooxygenase activity"/>
    <property type="evidence" value="ECO:0007669"/>
    <property type="project" value="UniProtKB-KW"/>
</dbReference>
<proteinExistence type="predicted"/>
<gene>
    <name evidence="3" type="ORF">D5R93_00315</name>
</gene>
<accession>A0ABM6Z0X5</accession>
<dbReference type="Proteomes" id="UP000273001">
    <property type="component" value="Chromosome"/>
</dbReference>